<evidence type="ECO:0000313" key="1">
    <source>
        <dbReference type="EMBL" id="PXA67809.1"/>
    </source>
</evidence>
<dbReference type="OrthoDB" id="5125535at2"/>
<name>A0A317ZRS6_9MICO</name>
<dbReference type="RefSeq" id="WP_110127483.1">
    <property type="nucleotide sequence ID" value="NZ_QHLY01000012.1"/>
</dbReference>
<dbReference type="EMBL" id="QHLY01000012">
    <property type="protein sequence ID" value="PXA67809.1"/>
    <property type="molecule type" value="Genomic_DNA"/>
</dbReference>
<dbReference type="Proteomes" id="UP000246722">
    <property type="component" value="Unassembled WGS sequence"/>
</dbReference>
<accession>A0A317ZRS6</accession>
<gene>
    <name evidence="1" type="ORF">CTB96_14080</name>
</gene>
<proteinExistence type="predicted"/>
<sequence length="197" mass="20315">MSLGTSRWRHAANGAVLVAILSVAALVLHTAPDRDLQQSPIPVPATLGEPATGRNIRATVHSVAVTESVTAGNGWAGGTAGVWVVVDLSVEAVETDEGAVFGTAVLRVGDTRFSASTRPGNATVVSVRLATGIPLTGPLFFELPADLAASDAAATATLELALNSDPRVDSLLVMPVDLTDLPVQESLDVDFPEWGDQ</sequence>
<protein>
    <recommendedName>
        <fullName evidence="3">DUF4352 domain-containing protein</fullName>
    </recommendedName>
</protein>
<comment type="caution">
    <text evidence="1">The sequence shown here is derived from an EMBL/GenBank/DDBJ whole genome shotgun (WGS) entry which is preliminary data.</text>
</comment>
<evidence type="ECO:0000313" key="2">
    <source>
        <dbReference type="Proteomes" id="UP000246722"/>
    </source>
</evidence>
<dbReference type="AlphaFoldDB" id="A0A317ZRS6"/>
<reference evidence="1 2" key="1">
    <citation type="submission" date="2018-05" db="EMBL/GenBank/DDBJ databases">
        <title>Genetic diversity of glacier-inhabiting Cryobacterium bacteria in China and description of Cryobacterium mengkeensis sp. nov. and Arthrobacter glacialis sp. nov.</title>
        <authorList>
            <person name="Liu Q."/>
            <person name="Xin Y.-H."/>
        </authorList>
    </citation>
    <scope>NUCLEOTIDE SEQUENCE [LARGE SCALE GENOMIC DNA]</scope>
    <source>
        <strain evidence="1 2">SK-1</strain>
    </source>
</reference>
<keyword evidence="2" id="KW-1185">Reference proteome</keyword>
<evidence type="ECO:0008006" key="3">
    <source>
        <dbReference type="Google" id="ProtNLM"/>
    </source>
</evidence>
<organism evidence="1 2">
    <name type="scientific">Cryobacterium arcticum</name>
    <dbReference type="NCBI Taxonomy" id="670052"/>
    <lineage>
        <taxon>Bacteria</taxon>
        <taxon>Bacillati</taxon>
        <taxon>Actinomycetota</taxon>
        <taxon>Actinomycetes</taxon>
        <taxon>Micrococcales</taxon>
        <taxon>Microbacteriaceae</taxon>
        <taxon>Cryobacterium</taxon>
    </lineage>
</organism>